<accession>A0A380FH61</accession>
<dbReference type="Proteomes" id="UP000255277">
    <property type="component" value="Unassembled WGS sequence"/>
</dbReference>
<dbReference type="InterPro" id="IPR036117">
    <property type="entry name" value="DhaL_dom_sf"/>
</dbReference>
<keyword evidence="1" id="KW-0808">Transferase</keyword>
<protein>
    <submittedName>
        <fullName evidence="1">Glycerone kinase protein</fullName>
    </submittedName>
</protein>
<dbReference type="GO" id="GO:0006071">
    <property type="term" value="P:glycerol metabolic process"/>
    <property type="evidence" value="ECO:0007669"/>
    <property type="project" value="InterPro"/>
</dbReference>
<sequence length="48" mass="5123">MENTPNLLPVLKEVGVVDSGGKGLVLVYEGFLSALKGETIDATSYKIR</sequence>
<dbReference type="PANTHER" id="PTHR33434">
    <property type="entry name" value="DEGV DOMAIN-CONTAINING PROTEIN DR_1986-RELATED"/>
    <property type="match status" value="1"/>
</dbReference>
<reference evidence="1 2" key="1">
    <citation type="submission" date="2018-06" db="EMBL/GenBank/DDBJ databases">
        <authorList>
            <consortium name="Pathogen Informatics"/>
            <person name="Doyle S."/>
        </authorList>
    </citation>
    <scope>NUCLEOTIDE SEQUENCE [LARGE SCALE GENOMIC DNA]</scope>
    <source>
        <strain evidence="1 2">NCTC12195</strain>
    </source>
</reference>
<evidence type="ECO:0000313" key="1">
    <source>
        <dbReference type="EMBL" id="SUM32686.1"/>
    </source>
</evidence>
<dbReference type="SUPFAM" id="SSF101473">
    <property type="entry name" value="DhaL-like"/>
    <property type="match status" value="1"/>
</dbReference>
<name>A0A380FH61_STAGA</name>
<proteinExistence type="predicted"/>
<organism evidence="1 2">
    <name type="scientific">Staphylococcus gallinarum</name>
    <dbReference type="NCBI Taxonomy" id="1293"/>
    <lineage>
        <taxon>Bacteria</taxon>
        <taxon>Bacillati</taxon>
        <taxon>Bacillota</taxon>
        <taxon>Bacilli</taxon>
        <taxon>Bacillales</taxon>
        <taxon>Staphylococcaceae</taxon>
        <taxon>Staphylococcus</taxon>
    </lineage>
</organism>
<dbReference type="InterPro" id="IPR050270">
    <property type="entry name" value="DegV_domain_contain"/>
</dbReference>
<keyword evidence="1" id="KW-0418">Kinase</keyword>
<dbReference type="GO" id="GO:0004371">
    <property type="term" value="F:glycerone kinase activity"/>
    <property type="evidence" value="ECO:0007669"/>
    <property type="project" value="InterPro"/>
</dbReference>
<gene>
    <name evidence="1" type="ORF">NCTC12195_02134</name>
</gene>
<dbReference type="EMBL" id="UHDK01000001">
    <property type="protein sequence ID" value="SUM32686.1"/>
    <property type="molecule type" value="Genomic_DNA"/>
</dbReference>
<evidence type="ECO:0000313" key="2">
    <source>
        <dbReference type="Proteomes" id="UP000255277"/>
    </source>
</evidence>
<dbReference type="AlphaFoldDB" id="A0A380FH61"/>
<dbReference type="PANTHER" id="PTHR33434:SF4">
    <property type="entry name" value="PHOSPHATASE PROTEIN"/>
    <property type="match status" value="1"/>
</dbReference>